<dbReference type="EMBL" id="FLUO01000001">
    <property type="protein sequence ID" value="SBV90841.1"/>
    <property type="molecule type" value="Genomic_DNA"/>
</dbReference>
<dbReference type="PROSITE" id="PS51257">
    <property type="entry name" value="PROKAR_LIPOPROTEIN"/>
    <property type="match status" value="1"/>
</dbReference>
<keyword evidence="2" id="KW-0812">Transmembrane</keyword>
<dbReference type="PANTHER" id="PTHR30203:SF32">
    <property type="entry name" value="CATION EFFLUX SYSTEM PROTEIN CUSC"/>
    <property type="match status" value="1"/>
</dbReference>
<dbReference type="GO" id="GO:0015562">
    <property type="term" value="F:efflux transmembrane transporter activity"/>
    <property type="evidence" value="ECO:0007669"/>
    <property type="project" value="InterPro"/>
</dbReference>
<dbReference type="Pfam" id="PF02321">
    <property type="entry name" value="OEP"/>
    <property type="match status" value="2"/>
</dbReference>
<keyword evidence="2" id="KW-1134">Transmembrane beta strand</keyword>
<organism evidence="3">
    <name type="scientific">uncultured Alphaproteobacteria bacterium</name>
    <dbReference type="NCBI Taxonomy" id="91750"/>
    <lineage>
        <taxon>Bacteria</taxon>
        <taxon>Pseudomonadati</taxon>
        <taxon>Pseudomonadota</taxon>
        <taxon>Alphaproteobacteria</taxon>
        <taxon>environmental samples</taxon>
    </lineage>
</organism>
<dbReference type="InterPro" id="IPR003423">
    <property type="entry name" value="OMP_efflux"/>
</dbReference>
<gene>
    <name evidence="3" type="primary">oprM</name>
    <name evidence="3" type="ORF">KL86APRO_10050</name>
</gene>
<evidence type="ECO:0000256" key="1">
    <source>
        <dbReference type="ARBA" id="ARBA00007613"/>
    </source>
</evidence>
<dbReference type="AlphaFoldDB" id="A0A212IUF9"/>
<dbReference type="InterPro" id="IPR010131">
    <property type="entry name" value="MdtP/NodT-like"/>
</dbReference>
<keyword evidence="2" id="KW-0564">Palmitate</keyword>
<dbReference type="SUPFAM" id="SSF56954">
    <property type="entry name" value="Outer membrane efflux proteins (OEP)"/>
    <property type="match status" value="1"/>
</dbReference>
<dbReference type="Gene3D" id="2.20.200.10">
    <property type="entry name" value="Outer membrane efflux proteins (OEP)"/>
    <property type="match status" value="1"/>
</dbReference>
<comment type="subcellular location">
    <subcellularLocation>
        <location evidence="2">Cell membrane</location>
        <topology evidence="2">Lipid-anchor</topology>
    </subcellularLocation>
</comment>
<evidence type="ECO:0000256" key="2">
    <source>
        <dbReference type="RuleBase" id="RU362097"/>
    </source>
</evidence>
<name>A0A212IUF9_9PROT</name>
<protein>
    <submittedName>
        <fullName evidence="3">Outer membrane protein OprM</fullName>
    </submittedName>
</protein>
<dbReference type="PANTHER" id="PTHR30203">
    <property type="entry name" value="OUTER MEMBRANE CATION EFFLUX PROTEIN"/>
    <property type="match status" value="1"/>
</dbReference>
<keyword evidence="2" id="KW-0449">Lipoprotein</keyword>
<reference evidence="3" key="1">
    <citation type="submission" date="2016-04" db="EMBL/GenBank/DDBJ databases">
        <authorList>
            <person name="Evans L.H."/>
            <person name="Alamgir A."/>
            <person name="Owens N."/>
            <person name="Weber N.D."/>
            <person name="Virtaneva K."/>
            <person name="Barbian K."/>
            <person name="Babar A."/>
            <person name="Rosenke K."/>
        </authorList>
    </citation>
    <scope>NUCLEOTIDE SEQUENCE</scope>
    <source>
        <strain evidence="3">86</strain>
    </source>
</reference>
<sequence>MRNALSCAAAALLAGCSLIPDMETPASPVAGAWPDGPAYAAPAADARPFADLGWNEVFQAPDLRRLIETAIANNRDLRVAALNVEAARATYRVSRADLYPQVDGAASGKRARTPAELSSAGRAVTAGTYSADLGVTAFELDFFGRVRSLEAEALERFLATEEARVDAQISLVAEVAQAWLAWQADRDQLRLAEETLASRQQSLDLVAARFRNGVATQLDVAQARSALETARVARVSYVRAVAQDRNALELLVGRPLAAAEIAETGVAGAVTLPPVGTSSEVLLRRPDIREAEHKLRAANADIGAARAAFFPTISLTGSLGVSSASLGNLFEGASRTWAFGPNLSVPIFTAGRNQANLDAAKVARDTAVATYEKAIQTAFREVADALAARATLVDEIAAQRDLVAANREALDLSQRRYARGVADYLDVLDAQRELFTAQQTEISLRQQEADNLVALYKALGGGAGGSAS</sequence>
<proteinExistence type="inferred from homology"/>
<accession>A0A212IUF9</accession>
<dbReference type="NCBIfam" id="TIGR01845">
    <property type="entry name" value="outer_NodT"/>
    <property type="match status" value="1"/>
</dbReference>
<comment type="similarity">
    <text evidence="1 2">Belongs to the outer membrane factor (OMF) (TC 1.B.17) family.</text>
</comment>
<dbReference type="Gene3D" id="1.20.1600.10">
    <property type="entry name" value="Outer membrane efflux proteins (OEP)"/>
    <property type="match status" value="1"/>
</dbReference>
<dbReference type="GO" id="GO:0005886">
    <property type="term" value="C:plasma membrane"/>
    <property type="evidence" value="ECO:0007669"/>
    <property type="project" value="UniProtKB-SubCell"/>
</dbReference>
<keyword evidence="2" id="KW-0472">Membrane</keyword>
<evidence type="ECO:0000313" key="3">
    <source>
        <dbReference type="EMBL" id="SBV90841.1"/>
    </source>
</evidence>